<keyword evidence="3" id="KW-0238">DNA-binding</keyword>
<dbReference type="PANTHER" id="PTHR43214:SF24">
    <property type="entry name" value="TRANSCRIPTIONAL REGULATORY PROTEIN NARL-RELATED"/>
    <property type="match status" value="1"/>
</dbReference>
<feature type="domain" description="Response regulatory" evidence="7">
    <location>
        <begin position="3"/>
        <end position="119"/>
    </location>
</feature>
<dbReference type="GO" id="GO:0000160">
    <property type="term" value="P:phosphorelay signal transduction system"/>
    <property type="evidence" value="ECO:0007669"/>
    <property type="project" value="InterPro"/>
</dbReference>
<dbReference type="Gene3D" id="3.40.50.2300">
    <property type="match status" value="1"/>
</dbReference>
<dbReference type="InterPro" id="IPR000792">
    <property type="entry name" value="Tscrpt_reg_LuxR_C"/>
</dbReference>
<organism evidence="8 9">
    <name type="scientific">Actinacidiphila rubida</name>
    <dbReference type="NCBI Taxonomy" id="310780"/>
    <lineage>
        <taxon>Bacteria</taxon>
        <taxon>Bacillati</taxon>
        <taxon>Actinomycetota</taxon>
        <taxon>Actinomycetes</taxon>
        <taxon>Kitasatosporales</taxon>
        <taxon>Streptomycetaceae</taxon>
        <taxon>Actinacidiphila</taxon>
    </lineage>
</organism>
<evidence type="ECO:0000256" key="5">
    <source>
        <dbReference type="PROSITE-ProRule" id="PRU00169"/>
    </source>
</evidence>
<dbReference type="EMBL" id="FODD01000004">
    <property type="protein sequence ID" value="SEN37582.1"/>
    <property type="molecule type" value="Genomic_DNA"/>
</dbReference>
<dbReference type="CDD" id="cd06170">
    <property type="entry name" value="LuxR_C_like"/>
    <property type="match status" value="1"/>
</dbReference>
<dbReference type="InterPro" id="IPR016032">
    <property type="entry name" value="Sig_transdc_resp-reg_C-effctor"/>
</dbReference>
<feature type="domain" description="HTH luxR-type" evidence="6">
    <location>
        <begin position="152"/>
        <end position="217"/>
    </location>
</feature>
<dbReference type="Pfam" id="PF00072">
    <property type="entry name" value="Response_reg"/>
    <property type="match status" value="1"/>
</dbReference>
<evidence type="ECO:0000256" key="3">
    <source>
        <dbReference type="ARBA" id="ARBA00023125"/>
    </source>
</evidence>
<dbReference type="SMART" id="SM00448">
    <property type="entry name" value="REC"/>
    <property type="match status" value="1"/>
</dbReference>
<dbReference type="InterPro" id="IPR001789">
    <property type="entry name" value="Sig_transdc_resp-reg_receiver"/>
</dbReference>
<keyword evidence="1 5" id="KW-0597">Phosphoprotein</keyword>
<dbReference type="OrthoDB" id="9808843at2"/>
<dbReference type="PANTHER" id="PTHR43214">
    <property type="entry name" value="TWO-COMPONENT RESPONSE REGULATOR"/>
    <property type="match status" value="1"/>
</dbReference>
<protein>
    <submittedName>
        <fullName evidence="8">Two component transcriptional regulator, LuxR family</fullName>
    </submittedName>
</protein>
<evidence type="ECO:0000313" key="8">
    <source>
        <dbReference type="EMBL" id="SEN37582.1"/>
    </source>
</evidence>
<evidence type="ECO:0000256" key="1">
    <source>
        <dbReference type="ARBA" id="ARBA00022553"/>
    </source>
</evidence>
<dbReference type="PROSITE" id="PS50110">
    <property type="entry name" value="RESPONSE_REGULATORY"/>
    <property type="match status" value="1"/>
</dbReference>
<keyword evidence="9" id="KW-1185">Reference proteome</keyword>
<keyword evidence="2" id="KW-0805">Transcription regulation</keyword>
<proteinExistence type="predicted"/>
<dbReference type="PRINTS" id="PR00038">
    <property type="entry name" value="HTHLUXR"/>
</dbReference>
<feature type="modified residue" description="4-aspartylphosphate" evidence="5">
    <location>
        <position position="54"/>
    </location>
</feature>
<evidence type="ECO:0000259" key="7">
    <source>
        <dbReference type="PROSITE" id="PS50110"/>
    </source>
</evidence>
<gene>
    <name evidence="8" type="ORF">SAMN05216267_1004192</name>
</gene>
<dbReference type="GO" id="GO:0003677">
    <property type="term" value="F:DNA binding"/>
    <property type="evidence" value="ECO:0007669"/>
    <property type="project" value="UniProtKB-KW"/>
</dbReference>
<sequence length="219" mass="22985">MTRVVVADDQTIVREGIVMLLGLLPDIDVVGAAADGEEAVRLVAEQRPDVVLMDLRMPRCDGVEATRRIRAEHPGTQVVVLTTYADDGDLFPALRAGARGYLTKDAGGDEIARAIADVTAGGAGLSPAVQSRVLDALSAGGRLPGRPGETASRELPDGLTAREAEVLALVADGLSNTEIAGRLHVSMATVKTHINNLFAKTGVRDRAQAVGYAYRHGIT</sequence>
<dbReference type="STRING" id="310780.SAMN05216267_1004192"/>
<dbReference type="RefSeq" id="WP_075016332.1">
    <property type="nucleotide sequence ID" value="NZ_FODD01000004.1"/>
</dbReference>
<evidence type="ECO:0000259" key="6">
    <source>
        <dbReference type="PROSITE" id="PS50043"/>
    </source>
</evidence>
<dbReference type="InterPro" id="IPR058245">
    <property type="entry name" value="NreC/VraR/RcsB-like_REC"/>
</dbReference>
<reference evidence="8 9" key="1">
    <citation type="submission" date="2016-10" db="EMBL/GenBank/DDBJ databases">
        <authorList>
            <person name="de Groot N.N."/>
        </authorList>
    </citation>
    <scope>NUCLEOTIDE SEQUENCE [LARGE SCALE GENOMIC DNA]</scope>
    <source>
        <strain evidence="8 9">CGMCC 4.2026</strain>
    </source>
</reference>
<dbReference type="PROSITE" id="PS00622">
    <property type="entry name" value="HTH_LUXR_1"/>
    <property type="match status" value="1"/>
</dbReference>
<dbReference type="InterPro" id="IPR039420">
    <property type="entry name" value="WalR-like"/>
</dbReference>
<dbReference type="GO" id="GO:0006355">
    <property type="term" value="P:regulation of DNA-templated transcription"/>
    <property type="evidence" value="ECO:0007669"/>
    <property type="project" value="InterPro"/>
</dbReference>
<dbReference type="CDD" id="cd17535">
    <property type="entry name" value="REC_NarL-like"/>
    <property type="match status" value="1"/>
</dbReference>
<dbReference type="SMART" id="SM00421">
    <property type="entry name" value="HTH_LUXR"/>
    <property type="match status" value="1"/>
</dbReference>
<evidence type="ECO:0000256" key="2">
    <source>
        <dbReference type="ARBA" id="ARBA00023015"/>
    </source>
</evidence>
<dbReference type="SUPFAM" id="SSF52172">
    <property type="entry name" value="CheY-like"/>
    <property type="match status" value="1"/>
</dbReference>
<dbReference type="InterPro" id="IPR011006">
    <property type="entry name" value="CheY-like_superfamily"/>
</dbReference>
<accession>A0A1H8G0V7</accession>
<dbReference type="AlphaFoldDB" id="A0A1H8G0V7"/>
<dbReference type="Proteomes" id="UP000181951">
    <property type="component" value="Unassembled WGS sequence"/>
</dbReference>
<evidence type="ECO:0000313" key="9">
    <source>
        <dbReference type="Proteomes" id="UP000181951"/>
    </source>
</evidence>
<name>A0A1H8G0V7_9ACTN</name>
<dbReference type="Pfam" id="PF00196">
    <property type="entry name" value="GerE"/>
    <property type="match status" value="1"/>
</dbReference>
<dbReference type="PROSITE" id="PS50043">
    <property type="entry name" value="HTH_LUXR_2"/>
    <property type="match status" value="1"/>
</dbReference>
<dbReference type="SUPFAM" id="SSF46894">
    <property type="entry name" value="C-terminal effector domain of the bipartite response regulators"/>
    <property type="match status" value="1"/>
</dbReference>
<evidence type="ECO:0000256" key="4">
    <source>
        <dbReference type="ARBA" id="ARBA00023163"/>
    </source>
</evidence>
<keyword evidence="4" id="KW-0804">Transcription</keyword>